<evidence type="ECO:0000313" key="3">
    <source>
        <dbReference type="Proteomes" id="UP000214746"/>
    </source>
</evidence>
<accession>A0A2W1N841</accession>
<gene>
    <name evidence="2" type="ORF">CBW46_016680</name>
</gene>
<evidence type="ECO:0000259" key="1">
    <source>
        <dbReference type="Pfam" id="PF07833"/>
    </source>
</evidence>
<keyword evidence="3" id="KW-1185">Reference proteome</keyword>
<dbReference type="Pfam" id="PF07833">
    <property type="entry name" value="Cu_amine_oxidN1"/>
    <property type="match status" value="1"/>
</dbReference>
<dbReference type="AlphaFoldDB" id="A0A2W1N841"/>
<dbReference type="SUPFAM" id="SSF55383">
    <property type="entry name" value="Copper amine oxidase, domain N"/>
    <property type="match status" value="1"/>
</dbReference>
<name>A0A2W1N841_PAEXE</name>
<reference evidence="2" key="1">
    <citation type="submission" date="2018-06" db="EMBL/GenBank/DDBJ databases">
        <title>Paenibacillus xerothermodurans sp. nov. an extremely dry heat resistant spore forming bacterium isolated from the soil of Cape Canaveral, Florida.</title>
        <authorList>
            <person name="Seuylemezian A."/>
            <person name="Kaur N."/>
            <person name="Patil P."/>
            <person name="Patil P."/>
            <person name="Mayilraj S."/>
            <person name="Vaishampayan P."/>
        </authorList>
    </citation>
    <scope>NUCLEOTIDE SEQUENCE [LARGE SCALE GENOMIC DNA]</scope>
    <source>
        <strain evidence="2">ATCC 27380</strain>
    </source>
</reference>
<sequence length="293" mass="32462">MKEFTLCVWNLFLSHILMYTVVKLIRRRNNMLSVRNIRYTCLALLLTALLTLLPVPAGAEAAPPVQIYMQQELQQWEQAPFISQGNTMVPMRALFEKLGFAVTWDAATETATAVRGDLTIALSINKTTATVNGIAYYLETAPMIEGGSTFMPLRFVSESAGADVTWNDEDRAVHIDFNRDPQHRIRKLIDNVTNSSSFIQHAMVITGGDGIKKNDVVTQQLSIAPDGTSAKVTFQAGFTVSKAVKTGSGVTIAPAESVVYEFICSVYKDAYGQWLLRQPPSAMEYVLKENKPF</sequence>
<dbReference type="EMBL" id="NHRJ02000013">
    <property type="protein sequence ID" value="PZE19780.1"/>
    <property type="molecule type" value="Genomic_DNA"/>
</dbReference>
<evidence type="ECO:0000313" key="2">
    <source>
        <dbReference type="EMBL" id="PZE19780.1"/>
    </source>
</evidence>
<organism evidence="2 3">
    <name type="scientific">Paenibacillus xerothermodurans</name>
    <dbReference type="NCBI Taxonomy" id="1977292"/>
    <lineage>
        <taxon>Bacteria</taxon>
        <taxon>Bacillati</taxon>
        <taxon>Bacillota</taxon>
        <taxon>Bacilli</taxon>
        <taxon>Bacillales</taxon>
        <taxon>Paenibacillaceae</taxon>
        <taxon>Paenibacillus</taxon>
    </lineage>
</organism>
<comment type="caution">
    <text evidence="2">The sequence shown here is derived from an EMBL/GenBank/DDBJ whole genome shotgun (WGS) entry which is preliminary data.</text>
</comment>
<dbReference type="Proteomes" id="UP000214746">
    <property type="component" value="Unassembled WGS sequence"/>
</dbReference>
<dbReference type="InterPro" id="IPR012854">
    <property type="entry name" value="Cu_amine_oxidase-like_N"/>
</dbReference>
<dbReference type="Gene3D" id="3.30.457.10">
    <property type="entry name" value="Copper amine oxidase-like, N-terminal domain"/>
    <property type="match status" value="1"/>
</dbReference>
<protein>
    <submittedName>
        <fullName evidence="2">Copper amine oxidase N-terminal domain-containing protein</fullName>
    </submittedName>
</protein>
<feature type="domain" description="Copper amine oxidase-like N-terminal" evidence="1">
    <location>
        <begin position="74"/>
        <end position="175"/>
    </location>
</feature>
<proteinExistence type="predicted"/>
<dbReference type="InterPro" id="IPR036582">
    <property type="entry name" value="Mao_N_sf"/>
</dbReference>